<dbReference type="Proteomes" id="UP000054698">
    <property type="component" value="Unassembled WGS sequence"/>
</dbReference>
<accession>A0A0W0THK4</accession>
<evidence type="ECO:0000313" key="6">
    <source>
        <dbReference type="Proteomes" id="UP000254033"/>
    </source>
</evidence>
<dbReference type="STRING" id="453.Lfee_2720"/>
<evidence type="ECO:0000313" key="3">
    <source>
        <dbReference type="EMBL" id="STX39426.1"/>
    </source>
</evidence>
<dbReference type="Proteomes" id="UP000254033">
    <property type="component" value="Unassembled WGS sequence"/>
</dbReference>
<dbReference type="SUPFAM" id="SSF52833">
    <property type="entry name" value="Thioredoxin-like"/>
    <property type="match status" value="1"/>
</dbReference>
<dbReference type="Gene3D" id="3.40.30.10">
    <property type="entry name" value="Glutaredoxin"/>
    <property type="match status" value="1"/>
</dbReference>
<evidence type="ECO:0000313" key="1">
    <source>
        <dbReference type="EMBL" id="KTC95056.1"/>
    </source>
</evidence>
<dbReference type="InterPro" id="IPR036249">
    <property type="entry name" value="Thioredoxin-like_sf"/>
</dbReference>
<proteinExistence type="predicted"/>
<protein>
    <submittedName>
        <fullName evidence="1">(2Fe-2S) ferredoxin</fullName>
    </submittedName>
</protein>
<reference evidence="1 4" key="1">
    <citation type="submission" date="2015-11" db="EMBL/GenBank/DDBJ databases">
        <title>Genomic analysis of 38 Legionella species identifies large and diverse effector repertoires.</title>
        <authorList>
            <person name="Burstein D."/>
            <person name="Amaro F."/>
            <person name="Zusman T."/>
            <person name="Lifshitz Z."/>
            <person name="Cohen O."/>
            <person name="Gilbert J.A."/>
            <person name="Pupko T."/>
            <person name="Shuman H.A."/>
            <person name="Segal G."/>
        </authorList>
    </citation>
    <scope>NUCLEOTIDE SEQUENCE [LARGE SCALE GENOMIC DNA]</scope>
    <source>
        <strain evidence="1 4">WO-44C</strain>
    </source>
</reference>
<reference evidence="5 6" key="2">
    <citation type="submission" date="2018-06" db="EMBL/GenBank/DDBJ databases">
        <authorList>
            <consortium name="Pathogen Informatics"/>
            <person name="Doyle S."/>
        </authorList>
    </citation>
    <scope>NUCLEOTIDE SEQUENCE [LARGE SCALE GENOMIC DNA]</scope>
    <source>
        <strain evidence="3 6">NCTC11978</strain>
        <strain evidence="2 5">NCTC12022</strain>
    </source>
</reference>
<evidence type="ECO:0000313" key="4">
    <source>
        <dbReference type="Proteomes" id="UP000054698"/>
    </source>
</evidence>
<gene>
    <name evidence="2" type="primary">fdx4</name>
    <name evidence="1" type="ORF">Lfee_2720</name>
    <name evidence="3" type="ORF">NCTC11978_02624</name>
    <name evidence="2" type="ORF">NCTC12022_02475</name>
</gene>
<dbReference type="OrthoDB" id="9800597at2"/>
<evidence type="ECO:0000313" key="2">
    <source>
        <dbReference type="EMBL" id="SPX61726.1"/>
    </source>
</evidence>
<dbReference type="EMBL" id="UASS01000022">
    <property type="protein sequence ID" value="SPX61726.1"/>
    <property type="molecule type" value="Genomic_DNA"/>
</dbReference>
<sequence>MTHYTKHVFLCTNQKAAGKQCCANTGGELFFDYMKTKLLELGLHGPGKIRVSKSACLGRCSVGPCIVIYPEGVWYNYATTADIDEIIDNHLIAGHSVERLLIPN</sequence>
<dbReference type="Proteomes" id="UP000251942">
    <property type="component" value="Unassembled WGS sequence"/>
</dbReference>
<dbReference type="CDD" id="cd02980">
    <property type="entry name" value="TRX_Fd_family"/>
    <property type="match status" value="1"/>
</dbReference>
<dbReference type="RefSeq" id="WP_058447548.1">
    <property type="nucleotide sequence ID" value="NZ_CAAAHT010000006.1"/>
</dbReference>
<dbReference type="EMBL" id="UGNY01000001">
    <property type="protein sequence ID" value="STX39426.1"/>
    <property type="molecule type" value="Genomic_DNA"/>
</dbReference>
<name>A0A0W0THK4_9GAMM</name>
<evidence type="ECO:0000313" key="5">
    <source>
        <dbReference type="Proteomes" id="UP000251942"/>
    </source>
</evidence>
<organism evidence="1 4">
    <name type="scientific">Legionella feeleii</name>
    <dbReference type="NCBI Taxonomy" id="453"/>
    <lineage>
        <taxon>Bacteria</taxon>
        <taxon>Pseudomonadati</taxon>
        <taxon>Pseudomonadota</taxon>
        <taxon>Gammaproteobacteria</taxon>
        <taxon>Legionellales</taxon>
        <taxon>Legionellaceae</taxon>
        <taxon>Legionella</taxon>
    </lineage>
</organism>
<keyword evidence="4" id="KW-1185">Reference proteome</keyword>
<dbReference type="AlphaFoldDB" id="A0A0W0THK4"/>
<dbReference type="EMBL" id="LNYB01000085">
    <property type="protein sequence ID" value="KTC95056.1"/>
    <property type="molecule type" value="Genomic_DNA"/>
</dbReference>
<dbReference type="PATRIC" id="fig|453.4.peg.2978"/>